<feature type="signal peptide" evidence="2">
    <location>
        <begin position="1"/>
        <end position="35"/>
    </location>
</feature>
<evidence type="ECO:0000256" key="1">
    <source>
        <dbReference type="SAM" id="MobiDB-lite"/>
    </source>
</evidence>
<sequence>MHTRSTSRLVRRSPKNITLALFLAGSAALSLTACSGSGDHKTDSEPTPSRHTTSPSASTDPQAEAKQEVLGTYREFWAAQTKAYAQANVSGTDLKKYATADALSRAEGDILSLQRAGVVTEGQPKSSPQVTALALQKKVPAATITDCLDISGWRQVEKKTGKDVPRNNALTRYVTVVSAEKWGKQWMILKVDPQQRSC</sequence>
<evidence type="ECO:0000313" key="4">
    <source>
        <dbReference type="Proteomes" id="UP000184388"/>
    </source>
</evidence>
<dbReference type="EMBL" id="FRBK01000033">
    <property type="protein sequence ID" value="SHN30914.1"/>
    <property type="molecule type" value="Genomic_DNA"/>
</dbReference>
<gene>
    <name evidence="3" type="ORF">SAMN05216268_13328</name>
</gene>
<dbReference type="PROSITE" id="PS51257">
    <property type="entry name" value="PROKAR_LIPOPROTEIN"/>
    <property type="match status" value="1"/>
</dbReference>
<evidence type="ECO:0000256" key="2">
    <source>
        <dbReference type="SAM" id="SignalP"/>
    </source>
</evidence>
<proteinExistence type="predicted"/>
<organism evidence="3 4">
    <name type="scientific">Streptomyces yunnanensis</name>
    <dbReference type="NCBI Taxonomy" id="156453"/>
    <lineage>
        <taxon>Bacteria</taxon>
        <taxon>Bacillati</taxon>
        <taxon>Actinomycetota</taxon>
        <taxon>Actinomycetes</taxon>
        <taxon>Kitasatosporales</taxon>
        <taxon>Streptomycetaceae</taxon>
        <taxon>Streptomyces</taxon>
    </lineage>
</organism>
<dbReference type="AlphaFoldDB" id="A0A9X8N8Y1"/>
<feature type="region of interest" description="Disordered" evidence="1">
    <location>
        <begin position="34"/>
        <end position="65"/>
    </location>
</feature>
<dbReference type="Proteomes" id="UP000184388">
    <property type="component" value="Unassembled WGS sequence"/>
</dbReference>
<reference evidence="4" key="1">
    <citation type="submission" date="2016-11" db="EMBL/GenBank/DDBJ databases">
        <authorList>
            <person name="Jaros S."/>
            <person name="Januszkiewicz K."/>
            <person name="Wedrychowicz H."/>
        </authorList>
    </citation>
    <scope>NUCLEOTIDE SEQUENCE [LARGE SCALE GENOMIC DNA]</scope>
    <source>
        <strain evidence="4">CGMCC 4.3555</strain>
    </source>
</reference>
<accession>A0A9X8N8Y1</accession>
<name>A0A9X8N8Y1_9ACTN</name>
<dbReference type="RefSeq" id="WP_208622304.1">
    <property type="nucleotide sequence ID" value="NZ_FRBK01000033.1"/>
</dbReference>
<protein>
    <recommendedName>
        <fullName evidence="5">Secreted protein/lipoprotein</fullName>
    </recommendedName>
</protein>
<feature type="compositionally biased region" description="Polar residues" evidence="1">
    <location>
        <begin position="45"/>
        <end position="61"/>
    </location>
</feature>
<evidence type="ECO:0000313" key="3">
    <source>
        <dbReference type="EMBL" id="SHN30914.1"/>
    </source>
</evidence>
<keyword evidence="2" id="KW-0732">Signal</keyword>
<feature type="chain" id="PRO_5040952107" description="Secreted protein/lipoprotein" evidence="2">
    <location>
        <begin position="36"/>
        <end position="198"/>
    </location>
</feature>
<comment type="caution">
    <text evidence="3">The sequence shown here is derived from an EMBL/GenBank/DDBJ whole genome shotgun (WGS) entry which is preliminary data.</text>
</comment>
<evidence type="ECO:0008006" key="5">
    <source>
        <dbReference type="Google" id="ProtNLM"/>
    </source>
</evidence>